<dbReference type="Pfam" id="PF12796">
    <property type="entry name" value="Ank_2"/>
    <property type="match status" value="1"/>
</dbReference>
<dbReference type="PANTHER" id="PTHR24171">
    <property type="entry name" value="ANKYRIN REPEAT DOMAIN-CONTAINING PROTEIN 39-RELATED"/>
    <property type="match status" value="1"/>
</dbReference>
<name>A0ABP0P7N0_9DINO</name>
<dbReference type="PROSITE" id="PS50297">
    <property type="entry name" value="ANK_REP_REGION"/>
    <property type="match status" value="2"/>
</dbReference>
<dbReference type="Pfam" id="PF00023">
    <property type="entry name" value="Ank"/>
    <property type="match status" value="1"/>
</dbReference>
<gene>
    <name evidence="4" type="ORF">CCMP2556_LOCUS35448</name>
</gene>
<feature type="repeat" description="ANK" evidence="3">
    <location>
        <begin position="200"/>
        <end position="232"/>
    </location>
</feature>
<proteinExistence type="predicted"/>
<dbReference type="SUPFAM" id="SSF48403">
    <property type="entry name" value="Ankyrin repeat"/>
    <property type="match status" value="1"/>
</dbReference>
<dbReference type="InterPro" id="IPR002110">
    <property type="entry name" value="Ankyrin_rpt"/>
</dbReference>
<evidence type="ECO:0000313" key="4">
    <source>
        <dbReference type="EMBL" id="CAK9072072.1"/>
    </source>
</evidence>
<evidence type="ECO:0000256" key="1">
    <source>
        <dbReference type="ARBA" id="ARBA00022737"/>
    </source>
</evidence>
<dbReference type="SMART" id="SM00248">
    <property type="entry name" value="ANK"/>
    <property type="match status" value="5"/>
</dbReference>
<dbReference type="PROSITE" id="PS50088">
    <property type="entry name" value="ANK_REPEAT"/>
    <property type="match status" value="3"/>
</dbReference>
<keyword evidence="2 3" id="KW-0040">ANK repeat</keyword>
<evidence type="ECO:0000313" key="5">
    <source>
        <dbReference type="Proteomes" id="UP001642484"/>
    </source>
</evidence>
<dbReference type="InterPro" id="IPR036770">
    <property type="entry name" value="Ankyrin_rpt-contain_sf"/>
</dbReference>
<organism evidence="4 5">
    <name type="scientific">Durusdinium trenchii</name>
    <dbReference type="NCBI Taxonomy" id="1381693"/>
    <lineage>
        <taxon>Eukaryota</taxon>
        <taxon>Sar</taxon>
        <taxon>Alveolata</taxon>
        <taxon>Dinophyceae</taxon>
        <taxon>Suessiales</taxon>
        <taxon>Symbiodiniaceae</taxon>
        <taxon>Durusdinium</taxon>
    </lineage>
</organism>
<keyword evidence="1" id="KW-0677">Repeat</keyword>
<keyword evidence="5" id="KW-1185">Reference proteome</keyword>
<dbReference type="Gene3D" id="1.25.40.20">
    <property type="entry name" value="Ankyrin repeat-containing domain"/>
    <property type="match status" value="2"/>
</dbReference>
<feature type="repeat" description="ANK" evidence="3">
    <location>
        <begin position="338"/>
        <end position="370"/>
    </location>
</feature>
<dbReference type="Proteomes" id="UP001642484">
    <property type="component" value="Unassembled WGS sequence"/>
</dbReference>
<dbReference type="PANTHER" id="PTHR24171:SF9">
    <property type="entry name" value="ANKYRIN REPEAT DOMAIN-CONTAINING PROTEIN 39"/>
    <property type="match status" value="1"/>
</dbReference>
<protein>
    <submittedName>
        <fullName evidence="4">Uncharacterized protein</fullName>
    </submittedName>
</protein>
<feature type="repeat" description="ANK" evidence="3">
    <location>
        <begin position="268"/>
        <end position="300"/>
    </location>
</feature>
<dbReference type="Pfam" id="PF13637">
    <property type="entry name" value="Ank_4"/>
    <property type="match status" value="1"/>
</dbReference>
<evidence type="ECO:0000256" key="2">
    <source>
        <dbReference type="ARBA" id="ARBA00023043"/>
    </source>
</evidence>
<evidence type="ECO:0000256" key="3">
    <source>
        <dbReference type="PROSITE-ProRule" id="PRU00023"/>
    </source>
</evidence>
<dbReference type="EMBL" id="CAXAMN010022696">
    <property type="protein sequence ID" value="CAK9072072.1"/>
    <property type="molecule type" value="Genomic_DNA"/>
</dbReference>
<accession>A0ABP0P7N0</accession>
<comment type="caution">
    <text evidence="4">The sequence shown here is derived from an EMBL/GenBank/DDBJ whole genome shotgun (WGS) entry which is preliminary data.</text>
</comment>
<reference evidence="4 5" key="1">
    <citation type="submission" date="2024-02" db="EMBL/GenBank/DDBJ databases">
        <authorList>
            <person name="Chen Y."/>
            <person name="Shah S."/>
            <person name="Dougan E. K."/>
            <person name="Thang M."/>
            <person name="Chan C."/>
        </authorList>
    </citation>
    <scope>NUCLEOTIDE SEQUENCE [LARGE SCALE GENOMIC DNA]</scope>
</reference>
<sequence>MASEPELLELLISKSLEHEGLSLQHLGRSTALRRLNGRWEGCYASSVAPAVWKRYQGLGLDLPFSEPFDLALALRERLMASDLVGHVAVEPGGGLRLFSMKHLDVQKKRGRILCKGCSTFFQEGNPFRTHVQNAQDTRCFSPEAAEYYLLPCQDSAAAAALEVSRRSLDPGLEAARDGNLKELQRLVESRWDPLIALDHHGNKALHWAAGNGHLEICRYLVQMRMDPKAPSEKHQNRCALHWAARNGQTSVCAYLLDLMGFVDVETDGKDTPLMLAAWQGHLETCRFLATQRADLNHLNSWGCNAMHKAARMDGEHSSLQMLDFLLSNDVKASLANCNGHNALHKAASFGSVEACRFLLLHGLDTRQAMAPDRERNTPSSLAFAAGYHRLAGELRHTEDVLWLTPAIYRAPETPGREEVPEDSAKI</sequence>